<dbReference type="AlphaFoldDB" id="A0A0D0CPN2"/>
<protein>
    <submittedName>
        <fullName evidence="2">Uncharacterized protein</fullName>
    </submittedName>
</protein>
<feature type="region of interest" description="Disordered" evidence="1">
    <location>
        <begin position="1"/>
        <end position="66"/>
    </location>
</feature>
<evidence type="ECO:0000313" key="2">
    <source>
        <dbReference type="EMBL" id="KIK60837.1"/>
    </source>
</evidence>
<gene>
    <name evidence="2" type="ORF">GYMLUDRAFT_43441</name>
</gene>
<reference evidence="2 3" key="1">
    <citation type="submission" date="2014-04" db="EMBL/GenBank/DDBJ databases">
        <title>Evolutionary Origins and Diversification of the Mycorrhizal Mutualists.</title>
        <authorList>
            <consortium name="DOE Joint Genome Institute"/>
            <consortium name="Mycorrhizal Genomics Consortium"/>
            <person name="Kohler A."/>
            <person name="Kuo A."/>
            <person name="Nagy L.G."/>
            <person name="Floudas D."/>
            <person name="Copeland A."/>
            <person name="Barry K.W."/>
            <person name="Cichocki N."/>
            <person name="Veneault-Fourrey C."/>
            <person name="LaButti K."/>
            <person name="Lindquist E.A."/>
            <person name="Lipzen A."/>
            <person name="Lundell T."/>
            <person name="Morin E."/>
            <person name="Murat C."/>
            <person name="Riley R."/>
            <person name="Ohm R."/>
            <person name="Sun H."/>
            <person name="Tunlid A."/>
            <person name="Henrissat B."/>
            <person name="Grigoriev I.V."/>
            <person name="Hibbett D.S."/>
            <person name="Martin F."/>
        </authorList>
    </citation>
    <scope>NUCLEOTIDE SEQUENCE [LARGE SCALE GENOMIC DNA]</scope>
    <source>
        <strain evidence="2 3">FD-317 M1</strain>
    </source>
</reference>
<name>A0A0D0CPN2_9AGAR</name>
<evidence type="ECO:0000313" key="3">
    <source>
        <dbReference type="Proteomes" id="UP000053593"/>
    </source>
</evidence>
<proteinExistence type="predicted"/>
<keyword evidence="3" id="KW-1185">Reference proteome</keyword>
<sequence>MASFTIGSQQQQNPRSPSPPASAYFPMLESADRDRDPNASLRPTDGPMRILRTVQYDIPETSAGSS</sequence>
<dbReference type="EMBL" id="KN834773">
    <property type="protein sequence ID" value="KIK60837.1"/>
    <property type="molecule type" value="Genomic_DNA"/>
</dbReference>
<dbReference type="HOGENOM" id="CLU_2831437_0_0_1"/>
<dbReference type="Proteomes" id="UP000053593">
    <property type="component" value="Unassembled WGS sequence"/>
</dbReference>
<evidence type="ECO:0000256" key="1">
    <source>
        <dbReference type="SAM" id="MobiDB-lite"/>
    </source>
</evidence>
<organism evidence="2 3">
    <name type="scientific">Collybiopsis luxurians FD-317 M1</name>
    <dbReference type="NCBI Taxonomy" id="944289"/>
    <lineage>
        <taxon>Eukaryota</taxon>
        <taxon>Fungi</taxon>
        <taxon>Dikarya</taxon>
        <taxon>Basidiomycota</taxon>
        <taxon>Agaricomycotina</taxon>
        <taxon>Agaricomycetes</taxon>
        <taxon>Agaricomycetidae</taxon>
        <taxon>Agaricales</taxon>
        <taxon>Marasmiineae</taxon>
        <taxon>Omphalotaceae</taxon>
        <taxon>Collybiopsis</taxon>
        <taxon>Collybiopsis luxurians</taxon>
    </lineage>
</organism>
<accession>A0A0D0CPN2</accession>